<dbReference type="Pfam" id="PF12804">
    <property type="entry name" value="NTP_transf_3"/>
    <property type="match status" value="1"/>
</dbReference>
<proteinExistence type="predicted"/>
<sequence>MITAIVLASGYSSRMGKNKLLLLKDNIPMVEHLFRQLSRINFHKVIVVTQYDEVDKLAESYGYISVINMTPQNGISESIKLGVKNTDADSNFMFFTGDQPFLRGEVIKKIMDISEDGCIAVPRLSGKRKSPVIFGRVYREELLKLDGDTGGKEIINKNLNSVKYLDFSGGNDFLDIDTVEEYEKIR</sequence>
<organism evidence="2 3">
    <name type="scientific">Psychrilyobacter piezotolerans</name>
    <dbReference type="NCBI Taxonomy" id="2293438"/>
    <lineage>
        <taxon>Bacteria</taxon>
        <taxon>Fusobacteriati</taxon>
        <taxon>Fusobacteriota</taxon>
        <taxon>Fusobacteriia</taxon>
        <taxon>Fusobacteriales</taxon>
        <taxon>Fusobacteriaceae</taxon>
        <taxon>Psychrilyobacter</taxon>
    </lineage>
</organism>
<evidence type="ECO:0000313" key="2">
    <source>
        <dbReference type="EMBL" id="REI41675.1"/>
    </source>
</evidence>
<feature type="domain" description="MobA-like NTP transferase" evidence="1">
    <location>
        <begin position="4"/>
        <end position="158"/>
    </location>
</feature>
<keyword evidence="2" id="KW-0808">Transferase</keyword>
<dbReference type="SUPFAM" id="SSF53448">
    <property type="entry name" value="Nucleotide-diphospho-sugar transferases"/>
    <property type="match status" value="1"/>
</dbReference>
<evidence type="ECO:0000259" key="1">
    <source>
        <dbReference type="Pfam" id="PF12804"/>
    </source>
</evidence>
<protein>
    <submittedName>
        <fullName evidence="2">Molybdenum cofactor cytidylyltransferase</fullName>
    </submittedName>
</protein>
<name>A0ABX9KHS5_9FUSO</name>
<dbReference type="PANTHER" id="PTHR43777">
    <property type="entry name" value="MOLYBDENUM COFACTOR CYTIDYLYLTRANSFERASE"/>
    <property type="match status" value="1"/>
</dbReference>
<dbReference type="Proteomes" id="UP000263486">
    <property type="component" value="Unassembled WGS sequence"/>
</dbReference>
<dbReference type="InterPro" id="IPR025877">
    <property type="entry name" value="MobA-like_NTP_Trfase"/>
</dbReference>
<dbReference type="CDD" id="cd04182">
    <property type="entry name" value="GT_2_like_f"/>
    <property type="match status" value="1"/>
</dbReference>
<accession>A0ABX9KHS5</accession>
<dbReference type="GO" id="GO:0016779">
    <property type="term" value="F:nucleotidyltransferase activity"/>
    <property type="evidence" value="ECO:0007669"/>
    <property type="project" value="UniProtKB-KW"/>
</dbReference>
<keyword evidence="3" id="KW-1185">Reference proteome</keyword>
<evidence type="ECO:0000313" key="3">
    <source>
        <dbReference type="Proteomes" id="UP000263486"/>
    </source>
</evidence>
<dbReference type="Gene3D" id="3.90.550.10">
    <property type="entry name" value="Spore Coat Polysaccharide Biosynthesis Protein SpsA, Chain A"/>
    <property type="match status" value="1"/>
</dbReference>
<comment type="caution">
    <text evidence="2">The sequence shown here is derived from an EMBL/GenBank/DDBJ whole genome shotgun (WGS) entry which is preliminary data.</text>
</comment>
<dbReference type="PANTHER" id="PTHR43777:SF1">
    <property type="entry name" value="MOLYBDENUM COFACTOR CYTIDYLYLTRANSFERASE"/>
    <property type="match status" value="1"/>
</dbReference>
<dbReference type="RefSeq" id="WP_114641943.1">
    <property type="nucleotide sequence ID" value="NZ_JAACIO010000008.1"/>
</dbReference>
<dbReference type="EMBL" id="QUAJ01000008">
    <property type="protein sequence ID" value="REI41675.1"/>
    <property type="molecule type" value="Genomic_DNA"/>
</dbReference>
<reference evidence="2 3" key="1">
    <citation type="submission" date="2018-08" db="EMBL/GenBank/DDBJ databases">
        <title>Draft genome sequence of Psychrilyobacter sp. strain SD5 isolated from Black Sea water.</title>
        <authorList>
            <person name="Yadav S."/>
            <person name="Villanueva L."/>
            <person name="Damste J.S.S."/>
        </authorList>
    </citation>
    <scope>NUCLEOTIDE SEQUENCE [LARGE SCALE GENOMIC DNA]</scope>
    <source>
        <strain evidence="2 3">SD5</strain>
    </source>
</reference>
<dbReference type="InterPro" id="IPR029044">
    <property type="entry name" value="Nucleotide-diphossugar_trans"/>
</dbReference>
<gene>
    <name evidence="2" type="ORF">DYH56_05900</name>
</gene>
<keyword evidence="2" id="KW-0548">Nucleotidyltransferase</keyword>